<keyword evidence="7" id="KW-1185">Reference proteome</keyword>
<dbReference type="AlphaFoldDB" id="A0A9N9K0U1"/>
<protein>
    <submittedName>
        <fullName evidence="6">8147_t:CDS:1</fullName>
    </submittedName>
</protein>
<dbReference type="SMART" id="SM00575">
    <property type="entry name" value="ZnF_PMZ"/>
    <property type="match status" value="1"/>
</dbReference>
<evidence type="ECO:0000256" key="3">
    <source>
        <dbReference type="ARBA" id="ARBA00022833"/>
    </source>
</evidence>
<feature type="domain" description="SWIM-type" evidence="5">
    <location>
        <begin position="323"/>
        <end position="365"/>
    </location>
</feature>
<dbReference type="InterPro" id="IPR007527">
    <property type="entry name" value="Znf_SWIM"/>
</dbReference>
<proteinExistence type="predicted"/>
<comment type="caution">
    <text evidence="6">The sequence shown here is derived from an EMBL/GenBank/DDBJ whole genome shotgun (WGS) entry which is preliminary data.</text>
</comment>
<reference evidence="6" key="1">
    <citation type="submission" date="2021-06" db="EMBL/GenBank/DDBJ databases">
        <authorList>
            <person name="Kallberg Y."/>
            <person name="Tangrot J."/>
            <person name="Rosling A."/>
        </authorList>
    </citation>
    <scope>NUCLEOTIDE SEQUENCE</scope>
    <source>
        <strain evidence="6">MA453B</strain>
    </source>
</reference>
<keyword evidence="2 4" id="KW-0863">Zinc-finger</keyword>
<feature type="non-terminal residue" evidence="6">
    <location>
        <position position="383"/>
    </location>
</feature>
<dbReference type="Pfam" id="PF04434">
    <property type="entry name" value="SWIM"/>
    <property type="match status" value="1"/>
</dbReference>
<evidence type="ECO:0000256" key="2">
    <source>
        <dbReference type="ARBA" id="ARBA00022771"/>
    </source>
</evidence>
<evidence type="ECO:0000256" key="4">
    <source>
        <dbReference type="PROSITE-ProRule" id="PRU00325"/>
    </source>
</evidence>
<evidence type="ECO:0000313" key="7">
    <source>
        <dbReference type="Proteomes" id="UP000789405"/>
    </source>
</evidence>
<feature type="non-terminal residue" evidence="6">
    <location>
        <position position="1"/>
    </location>
</feature>
<organism evidence="6 7">
    <name type="scientific">Dentiscutata erythropus</name>
    <dbReference type="NCBI Taxonomy" id="1348616"/>
    <lineage>
        <taxon>Eukaryota</taxon>
        <taxon>Fungi</taxon>
        <taxon>Fungi incertae sedis</taxon>
        <taxon>Mucoromycota</taxon>
        <taxon>Glomeromycotina</taxon>
        <taxon>Glomeromycetes</taxon>
        <taxon>Diversisporales</taxon>
        <taxon>Gigasporaceae</taxon>
        <taxon>Dentiscutata</taxon>
    </lineage>
</organism>
<dbReference type="InterPro" id="IPR006564">
    <property type="entry name" value="Znf_PMZ"/>
</dbReference>
<dbReference type="Pfam" id="PF10551">
    <property type="entry name" value="MULE"/>
    <property type="match status" value="1"/>
</dbReference>
<accession>A0A9N9K0U1</accession>
<dbReference type="EMBL" id="CAJVPY010036050">
    <property type="protein sequence ID" value="CAG8801595.1"/>
    <property type="molecule type" value="Genomic_DNA"/>
</dbReference>
<dbReference type="InterPro" id="IPR018289">
    <property type="entry name" value="MULE_transposase_dom"/>
</dbReference>
<keyword evidence="1" id="KW-0479">Metal-binding</keyword>
<dbReference type="Proteomes" id="UP000789405">
    <property type="component" value="Unassembled WGS sequence"/>
</dbReference>
<dbReference type="PROSITE" id="PS50966">
    <property type="entry name" value="ZF_SWIM"/>
    <property type="match status" value="1"/>
</dbReference>
<evidence type="ECO:0000256" key="1">
    <source>
        <dbReference type="ARBA" id="ARBA00022723"/>
    </source>
</evidence>
<gene>
    <name evidence="6" type="ORF">DERYTH_LOCUS23486</name>
</gene>
<sequence length="383" mass="43774">RGSFLVKFTAPLVEDVAALRPSDIINRVRSEVGAETSYMAAWRSRAANKKRKANEIDESYQRIKPLLDNLLIENPESIISFEVDNENQFIRAFLCLWPWIKAAEYCRPVFTLDTCHSKSSYKGVYFGLSAIDGEGKLVPIAFAVCSVENSNNWMWFCENLHTALPIINTNETVIISDREKGISDAVQAKLSNAFHAHCVWHIEKNVNTKFRTKLGGKIWAAAKALNAEDFDNIMEEISSLHIEAANYLREIHSATWTLSKCPRNRFGHLTSNTSESFNSWLYNERLVEPFEAISLLVRKVNTLYYNQRMKYSSAVYQANESIFEVRSENSNFRVVNLNALTCSCQQFQEYRFPCTHACAAILKARLQPSQFVHITYHTTALQN</sequence>
<dbReference type="GO" id="GO:0008270">
    <property type="term" value="F:zinc ion binding"/>
    <property type="evidence" value="ECO:0007669"/>
    <property type="project" value="UniProtKB-KW"/>
</dbReference>
<name>A0A9N9K0U1_9GLOM</name>
<dbReference type="OrthoDB" id="2418180at2759"/>
<keyword evidence="3" id="KW-0862">Zinc</keyword>
<dbReference type="PANTHER" id="PTHR31973:SF187">
    <property type="entry name" value="MUTATOR TRANSPOSASE MUDRA PROTEIN"/>
    <property type="match status" value="1"/>
</dbReference>
<evidence type="ECO:0000313" key="6">
    <source>
        <dbReference type="EMBL" id="CAG8801595.1"/>
    </source>
</evidence>
<dbReference type="PANTHER" id="PTHR31973">
    <property type="entry name" value="POLYPROTEIN, PUTATIVE-RELATED"/>
    <property type="match status" value="1"/>
</dbReference>
<evidence type="ECO:0000259" key="5">
    <source>
        <dbReference type="PROSITE" id="PS50966"/>
    </source>
</evidence>